<keyword evidence="3" id="KW-0812">Transmembrane</keyword>
<evidence type="ECO:0000313" key="5">
    <source>
        <dbReference type="Ensembl" id="ENSSFOP00015037739.2"/>
    </source>
</evidence>
<organism evidence="5 6">
    <name type="scientific">Scleropages formosus</name>
    <name type="common">Asian bonytongue</name>
    <name type="synonym">Osteoglossum formosum</name>
    <dbReference type="NCBI Taxonomy" id="113540"/>
    <lineage>
        <taxon>Eukaryota</taxon>
        <taxon>Metazoa</taxon>
        <taxon>Chordata</taxon>
        <taxon>Craniata</taxon>
        <taxon>Vertebrata</taxon>
        <taxon>Euteleostomi</taxon>
        <taxon>Actinopterygii</taxon>
        <taxon>Neopterygii</taxon>
        <taxon>Teleostei</taxon>
        <taxon>Osteoglossocephala</taxon>
        <taxon>Osteoglossomorpha</taxon>
        <taxon>Osteoglossiformes</taxon>
        <taxon>Osteoglossidae</taxon>
        <taxon>Scleropages</taxon>
    </lineage>
</organism>
<dbReference type="OrthoDB" id="5667at2759"/>
<dbReference type="SUPFAM" id="SSF103473">
    <property type="entry name" value="MFS general substrate transporter"/>
    <property type="match status" value="1"/>
</dbReference>
<feature type="transmembrane region" description="Helical" evidence="3">
    <location>
        <begin position="469"/>
        <end position="492"/>
    </location>
</feature>
<sequence length="529" mass="57363">MANGSEYVWTQAGISLQSSHTEHLAKGAQDHNSEEHDEEKQDQHHGIHQNDEARTMDPAPSTQQVAPDGGWGWVVLMANILVLALTVNFPACLSIFFKDLQKEFNTSNSETYWVPSIMTAMRHAGGPLCSVLVERYGCRVTIMIGGAFSGLGMVVSSLVYDVTDLYITAGFVTGLGFCFTFQPTVTMIGYYFVRRRAFANAMSSVGSAIGMTILPLLGDYLLNQLGWRGSFLVLGGMLLNCSVCGAVMRPVGQTLGKQKGSGQSHHSNHSPTQLEAAGTQRRMRINLSIIVDFLRRHLAFDLFCNNLRYRMFCIGATWNMLGFTVPLMYLVPYATSQGMPPSKAAALLSILGIVSIFARPLAGVVFSLNWFQKRCIFLYVCTGSLIINGLSNCICCLSASFPVLLIYILTSGLSISIVGCLVFTVLMEIVEMSRFPAALGLITIMQSVMVLLGPPLAGLLLDKTGQYTYIFYACAACVSSSGLFIMGSFYWLNRRDEAAKVPLGVPCDGLASRPGCVPSPSGPTPCVTG</sequence>
<dbReference type="GO" id="GO:0008028">
    <property type="term" value="F:monocarboxylic acid transmembrane transporter activity"/>
    <property type="evidence" value="ECO:0007669"/>
    <property type="project" value="TreeGrafter"/>
</dbReference>
<dbReference type="GO" id="GO:0016323">
    <property type="term" value="C:basolateral plasma membrane"/>
    <property type="evidence" value="ECO:0007669"/>
    <property type="project" value="TreeGrafter"/>
</dbReference>
<feature type="transmembrane region" description="Helical" evidence="3">
    <location>
        <begin position="406"/>
        <end position="426"/>
    </location>
</feature>
<name>A0A8C9V970_SCLFO</name>
<evidence type="ECO:0000256" key="1">
    <source>
        <dbReference type="ARBA" id="ARBA00004141"/>
    </source>
</evidence>
<reference evidence="5" key="3">
    <citation type="submission" date="2025-09" db="UniProtKB">
        <authorList>
            <consortium name="Ensembl"/>
        </authorList>
    </citation>
    <scope>IDENTIFICATION</scope>
</reference>
<accession>A0A8C9V970</accession>
<dbReference type="AlphaFoldDB" id="A0A8C9V970"/>
<dbReference type="InterPro" id="IPR011701">
    <property type="entry name" value="MFS"/>
</dbReference>
<reference evidence="5" key="2">
    <citation type="submission" date="2025-08" db="UniProtKB">
        <authorList>
            <consortium name="Ensembl"/>
        </authorList>
    </citation>
    <scope>IDENTIFICATION</scope>
</reference>
<dbReference type="PANTHER" id="PTHR11360:SF21">
    <property type="entry name" value="MONOCARBOXYLATE TRANSPORTER 6"/>
    <property type="match status" value="1"/>
</dbReference>
<dbReference type="PANTHER" id="PTHR11360">
    <property type="entry name" value="MONOCARBOXYLATE TRANSPORTER"/>
    <property type="match status" value="1"/>
</dbReference>
<feature type="domain" description="Major facilitator superfamily (MFS) profile" evidence="4">
    <location>
        <begin position="74"/>
        <end position="499"/>
    </location>
</feature>
<dbReference type="InterPro" id="IPR020846">
    <property type="entry name" value="MFS_dom"/>
</dbReference>
<feature type="transmembrane region" description="Helical" evidence="3">
    <location>
        <begin position="376"/>
        <end position="400"/>
    </location>
</feature>
<feature type="transmembrane region" description="Helical" evidence="3">
    <location>
        <begin position="71"/>
        <end position="97"/>
    </location>
</feature>
<evidence type="ECO:0000259" key="4">
    <source>
        <dbReference type="PROSITE" id="PS50850"/>
    </source>
</evidence>
<keyword evidence="3" id="KW-0472">Membrane</keyword>
<comment type="subcellular location">
    <subcellularLocation>
        <location evidence="1">Membrane</location>
        <topology evidence="1">Multi-pass membrane protein</topology>
    </subcellularLocation>
</comment>
<feature type="transmembrane region" description="Helical" evidence="3">
    <location>
        <begin position="438"/>
        <end position="457"/>
    </location>
</feature>
<feature type="transmembrane region" description="Helical" evidence="3">
    <location>
        <begin position="229"/>
        <end position="248"/>
    </location>
</feature>
<dbReference type="Proteomes" id="UP000694397">
    <property type="component" value="Chromosome 8"/>
</dbReference>
<dbReference type="Gene3D" id="1.20.1250.20">
    <property type="entry name" value="MFS general substrate transporter like domains"/>
    <property type="match status" value="2"/>
</dbReference>
<feature type="compositionally biased region" description="Polar residues" evidence="2">
    <location>
        <begin position="260"/>
        <end position="273"/>
    </location>
</feature>
<dbReference type="GeneTree" id="ENSGT00940000159666"/>
<protein>
    <submittedName>
        <fullName evidence="5">Solute carrier family 16 member 5</fullName>
    </submittedName>
</protein>
<evidence type="ECO:0000256" key="2">
    <source>
        <dbReference type="SAM" id="MobiDB-lite"/>
    </source>
</evidence>
<dbReference type="FunFam" id="1.20.1250.20:FF:000337">
    <property type="entry name" value="Solute carrier family 16 member 5"/>
    <property type="match status" value="1"/>
</dbReference>
<proteinExistence type="predicted"/>
<feature type="transmembrane region" description="Helical" evidence="3">
    <location>
        <begin position="140"/>
        <end position="160"/>
    </location>
</feature>
<feature type="transmembrane region" description="Helical" evidence="3">
    <location>
        <begin position="312"/>
        <end position="332"/>
    </location>
</feature>
<keyword evidence="3" id="KW-1133">Transmembrane helix</keyword>
<feature type="transmembrane region" description="Helical" evidence="3">
    <location>
        <begin position="197"/>
        <end position="217"/>
    </location>
</feature>
<feature type="region of interest" description="Disordered" evidence="2">
    <location>
        <begin position="19"/>
        <end position="65"/>
    </location>
</feature>
<dbReference type="InterPro" id="IPR050327">
    <property type="entry name" value="Proton-linked_MCT"/>
</dbReference>
<dbReference type="PROSITE" id="PS50850">
    <property type="entry name" value="MFS"/>
    <property type="match status" value="1"/>
</dbReference>
<reference evidence="5 6" key="1">
    <citation type="submission" date="2019-04" db="EMBL/GenBank/DDBJ databases">
        <authorList>
            <consortium name="Wellcome Sanger Institute Data Sharing"/>
        </authorList>
    </citation>
    <scope>NUCLEOTIDE SEQUENCE [LARGE SCALE GENOMIC DNA]</scope>
</reference>
<keyword evidence="6" id="KW-1185">Reference proteome</keyword>
<feature type="compositionally biased region" description="Basic and acidic residues" evidence="2">
    <location>
        <begin position="20"/>
        <end position="55"/>
    </location>
</feature>
<dbReference type="InterPro" id="IPR036259">
    <property type="entry name" value="MFS_trans_sf"/>
</dbReference>
<evidence type="ECO:0000256" key="3">
    <source>
        <dbReference type="SAM" id="Phobius"/>
    </source>
</evidence>
<gene>
    <name evidence="5" type="primary">SLC16A5</name>
    <name evidence="5" type="synonym">LOC108935739</name>
</gene>
<evidence type="ECO:0000313" key="6">
    <source>
        <dbReference type="Proteomes" id="UP000694397"/>
    </source>
</evidence>
<feature type="transmembrane region" description="Helical" evidence="3">
    <location>
        <begin position="344"/>
        <end position="369"/>
    </location>
</feature>
<feature type="region of interest" description="Disordered" evidence="2">
    <location>
        <begin position="255"/>
        <end position="278"/>
    </location>
</feature>
<feature type="transmembrane region" description="Helical" evidence="3">
    <location>
        <begin position="166"/>
        <end position="185"/>
    </location>
</feature>
<dbReference type="Pfam" id="PF07690">
    <property type="entry name" value="MFS_1"/>
    <property type="match status" value="1"/>
</dbReference>
<dbReference type="Ensembl" id="ENSSFOT00015038153.2">
    <property type="protein sequence ID" value="ENSSFOP00015037739.2"/>
    <property type="gene ID" value="ENSSFOG00015024021.2"/>
</dbReference>